<feature type="domain" description="Fibronectin type-III" evidence="8">
    <location>
        <begin position="625"/>
        <end position="720"/>
    </location>
</feature>
<dbReference type="OrthoDB" id="6152037at2759"/>
<feature type="domain" description="Ig-like" evidence="7">
    <location>
        <begin position="331"/>
        <end position="415"/>
    </location>
</feature>
<feature type="domain" description="Fibronectin type-III" evidence="8">
    <location>
        <begin position="517"/>
        <end position="618"/>
    </location>
</feature>
<evidence type="ECO:0000313" key="9">
    <source>
        <dbReference type="EMBL" id="OWF38700.1"/>
    </source>
</evidence>
<feature type="compositionally biased region" description="Polar residues" evidence="4">
    <location>
        <begin position="1289"/>
        <end position="1303"/>
    </location>
</feature>
<evidence type="ECO:0000256" key="1">
    <source>
        <dbReference type="ARBA" id="ARBA00022737"/>
    </source>
</evidence>
<reference evidence="9 10" key="1">
    <citation type="journal article" date="2017" name="Nat. Ecol. Evol.">
        <title>Scallop genome provides insights into evolution of bilaterian karyotype and development.</title>
        <authorList>
            <person name="Wang S."/>
            <person name="Zhang J."/>
            <person name="Jiao W."/>
            <person name="Li J."/>
            <person name="Xun X."/>
            <person name="Sun Y."/>
            <person name="Guo X."/>
            <person name="Huan P."/>
            <person name="Dong B."/>
            <person name="Zhang L."/>
            <person name="Hu X."/>
            <person name="Sun X."/>
            <person name="Wang J."/>
            <person name="Zhao C."/>
            <person name="Wang Y."/>
            <person name="Wang D."/>
            <person name="Huang X."/>
            <person name="Wang R."/>
            <person name="Lv J."/>
            <person name="Li Y."/>
            <person name="Zhang Z."/>
            <person name="Liu B."/>
            <person name="Lu W."/>
            <person name="Hui Y."/>
            <person name="Liang J."/>
            <person name="Zhou Z."/>
            <person name="Hou R."/>
            <person name="Li X."/>
            <person name="Liu Y."/>
            <person name="Li H."/>
            <person name="Ning X."/>
            <person name="Lin Y."/>
            <person name="Zhao L."/>
            <person name="Xing Q."/>
            <person name="Dou J."/>
            <person name="Li Y."/>
            <person name="Mao J."/>
            <person name="Guo H."/>
            <person name="Dou H."/>
            <person name="Li T."/>
            <person name="Mu C."/>
            <person name="Jiang W."/>
            <person name="Fu Q."/>
            <person name="Fu X."/>
            <person name="Miao Y."/>
            <person name="Liu J."/>
            <person name="Yu Q."/>
            <person name="Li R."/>
            <person name="Liao H."/>
            <person name="Li X."/>
            <person name="Kong Y."/>
            <person name="Jiang Z."/>
            <person name="Chourrout D."/>
            <person name="Li R."/>
            <person name="Bao Z."/>
        </authorList>
    </citation>
    <scope>NUCLEOTIDE SEQUENCE [LARGE SCALE GENOMIC DNA]</scope>
    <source>
        <strain evidence="9 10">PY_sf001</strain>
    </source>
</reference>
<feature type="domain" description="Ig-like" evidence="7">
    <location>
        <begin position="135"/>
        <end position="207"/>
    </location>
</feature>
<evidence type="ECO:0000256" key="6">
    <source>
        <dbReference type="SAM" id="SignalP"/>
    </source>
</evidence>
<evidence type="ECO:0000259" key="7">
    <source>
        <dbReference type="PROSITE" id="PS50835"/>
    </source>
</evidence>
<dbReference type="PANTHER" id="PTHR44170:SF59">
    <property type="entry name" value="PROTOGENIN-LIKE"/>
    <property type="match status" value="1"/>
</dbReference>
<feature type="signal peptide" evidence="6">
    <location>
        <begin position="1"/>
        <end position="23"/>
    </location>
</feature>
<dbReference type="InterPro" id="IPR007110">
    <property type="entry name" value="Ig-like_dom"/>
</dbReference>
<keyword evidence="1" id="KW-0677">Repeat</keyword>
<gene>
    <name evidence="9" type="ORF">KP79_PYT23186</name>
</gene>
<dbReference type="EMBL" id="NEDP02005557">
    <property type="protein sequence ID" value="OWF38700.1"/>
    <property type="molecule type" value="Genomic_DNA"/>
</dbReference>
<evidence type="ECO:0000259" key="8">
    <source>
        <dbReference type="PROSITE" id="PS50853"/>
    </source>
</evidence>
<keyword evidence="5" id="KW-0812">Transmembrane</keyword>
<keyword evidence="3" id="KW-0393">Immunoglobulin domain</keyword>
<keyword evidence="2" id="KW-1015">Disulfide bond</keyword>
<feature type="compositionally biased region" description="Polar residues" evidence="4">
    <location>
        <begin position="1081"/>
        <end position="1091"/>
    </location>
</feature>
<dbReference type="PROSITE" id="PS50835">
    <property type="entry name" value="IG_LIKE"/>
    <property type="match status" value="4"/>
</dbReference>
<dbReference type="Gene3D" id="2.60.40.10">
    <property type="entry name" value="Immunoglobulins"/>
    <property type="match status" value="9"/>
</dbReference>
<feature type="compositionally biased region" description="Polar residues" evidence="4">
    <location>
        <begin position="1233"/>
        <end position="1249"/>
    </location>
</feature>
<proteinExistence type="predicted"/>
<feature type="region of interest" description="Disordered" evidence="4">
    <location>
        <begin position="1206"/>
        <end position="1382"/>
    </location>
</feature>
<feature type="domain" description="Fibronectin type-III" evidence="8">
    <location>
        <begin position="724"/>
        <end position="815"/>
    </location>
</feature>
<keyword evidence="5" id="KW-0472">Membrane</keyword>
<name>A0A210PQC4_MIZYE</name>
<feature type="domain" description="Ig-like" evidence="7">
    <location>
        <begin position="55"/>
        <end position="131"/>
    </location>
</feature>
<keyword evidence="10" id="KW-1185">Reference proteome</keyword>
<dbReference type="InterPro" id="IPR013783">
    <property type="entry name" value="Ig-like_fold"/>
</dbReference>
<feature type="compositionally biased region" description="Low complexity" evidence="4">
    <location>
        <begin position="1325"/>
        <end position="1334"/>
    </location>
</feature>
<dbReference type="FunFam" id="2.60.40.10:FF:000032">
    <property type="entry name" value="palladin isoform X1"/>
    <property type="match status" value="2"/>
</dbReference>
<feature type="domain" description="Fibronectin type-III" evidence="8">
    <location>
        <begin position="816"/>
        <end position="910"/>
    </location>
</feature>
<evidence type="ECO:0000256" key="3">
    <source>
        <dbReference type="ARBA" id="ARBA00023319"/>
    </source>
</evidence>
<feature type="transmembrane region" description="Helical" evidence="5">
    <location>
        <begin position="927"/>
        <end position="949"/>
    </location>
</feature>
<dbReference type="GO" id="GO:0098609">
    <property type="term" value="P:cell-cell adhesion"/>
    <property type="evidence" value="ECO:0007669"/>
    <property type="project" value="TreeGrafter"/>
</dbReference>
<protein>
    <submittedName>
        <fullName evidence="9">Protogenin</fullName>
    </submittedName>
</protein>
<dbReference type="PANTHER" id="PTHR44170">
    <property type="entry name" value="PROTEIN SIDEKICK"/>
    <property type="match status" value="1"/>
</dbReference>
<dbReference type="STRING" id="6573.A0A210PQC4"/>
<dbReference type="Pfam" id="PF00041">
    <property type="entry name" value="fn3"/>
    <property type="match status" value="5"/>
</dbReference>
<dbReference type="InterPro" id="IPR003961">
    <property type="entry name" value="FN3_dom"/>
</dbReference>
<evidence type="ECO:0000313" key="10">
    <source>
        <dbReference type="Proteomes" id="UP000242188"/>
    </source>
</evidence>
<keyword evidence="6" id="KW-0732">Signal</keyword>
<dbReference type="InterPro" id="IPR036179">
    <property type="entry name" value="Ig-like_dom_sf"/>
</dbReference>
<comment type="caution">
    <text evidence="9">The sequence shown here is derived from an EMBL/GenBank/DDBJ whole genome shotgun (WGS) entry which is preliminary data.</text>
</comment>
<feature type="compositionally biased region" description="Basic and acidic residues" evidence="4">
    <location>
        <begin position="1354"/>
        <end position="1369"/>
    </location>
</feature>
<feature type="region of interest" description="Disordered" evidence="4">
    <location>
        <begin position="1081"/>
        <end position="1115"/>
    </location>
</feature>
<dbReference type="SMART" id="SM00060">
    <property type="entry name" value="FN3"/>
    <property type="match status" value="5"/>
</dbReference>
<dbReference type="FunFam" id="2.60.40.10:FF:000028">
    <property type="entry name" value="Neuronal cell adhesion molecule"/>
    <property type="match status" value="1"/>
</dbReference>
<dbReference type="Pfam" id="PF07679">
    <property type="entry name" value="I-set"/>
    <property type="match status" value="4"/>
</dbReference>
<sequence>MASPLLYLVSVFTIIVLDLPVQGKVALTAIDTGIEVLNRQDSQHVIAQKNWKLLLNCSVTSKYGAPTITWLKNGVPLNLDNRISKDINGSLFFRKVVNKRRKNITDEGLYDCLASNSKGTVLARRVKLEISGISGKFSQQPEDETVEEGAVARFQCNIRASPPPLYTWLKDDQHLNNDDRHLIISTGILQILDVGPDDAGQYWCTATPGKLHDLPDQVDSIKWKKSNPATLTVNQGSGNRPLAIKSGPVNTTVQEGQSVVLECLVDGTPEPQVTWERDDGSDATMAAVRYGFSNLKILQVTTAHSGVYICKARSGGRTVSARATLSVHTRPEITRGPQSVENVPAHSTRFECVVKGNPRPRVQWLRNGTRINLAANYQIKNNDLVITGTVPLDSGYYQCVVENNVDYDMRTARLQIVPIDTAALPPQGINVQVLSPTAVFISWESNSHRPVLAYSLHIVNQETKEKLNTDVIQGVNKERVENLQPATTYEISVRAYNKFGASDFSEVTVITTFEKEPSVAPMISITKTTATSITLEWDELPKKQRNGVIVGYKVFYQKDGETVIRTDEDNNGQSRSFVIKGLEPNTKYRIRVLARTRVGYPDLKEDRWPWVHDKTQPRSRQNDSVPDPPTLTVISLNASSVNITWHQYIPRVPVTMYTVILKRLKDSDQSQHQYEVQPTKQNLILTDLMNETFYQVSLTVSNQFGESGAVIEEFLTSENPPPPAPINLHATFLAARIIRVEWSQPEFTSEIHSYSVQYRPDRAGSNEESFVTSETTRADIVGLMPYTYYYIEVQAIAGTRTSKFSKSILERTQEDVPTVPRNIKVSLEHGGALVQWDSPDFPNGNITTYIVRYGLQTLTSSWKSFRINGSRTMVLIDNLKPGLYVVEVTACTSAGQGPRSKNTIHILGAGEQVTAKPAGNTSHPQQLGIILGITIGVVCIIICILIILLRNKCFNNPPPGHPHVQAVRFHGNGHVPRHGNGHAVPVSDREMDPYTPMLDGHYENHLLDSKGCGSGNIIVTPNGTRVNGYVPFSNGLRNGHLHNGHVTTVIGFANANQQEETRGLIAAMLANDGNTVTDDLSHLYKTSSPDKTSLDDIDKSISGTDSDQNTSTGSAELPPIACCLDDGTTACCHDDDSGCHGDNSSCPLVGTYPHEEEDEDVAQMRPPLEVDTQQGVRPPDPQRSAQCAATDPDHLLDEEGRVCSAGRAPRAQLPPRAMPTTSVFSDGEDNRNHSSTSVSPKRLATSTSARAGAGDIDNMRAPATGVGAPSQAPQGTPTSGKGSPVVTPTDENTSSIQQPNNLAPSAAVTIVRGNDNQSRPSRVQGSTSSSPRVPGGRGSYQQPPPPPYPGPRDLAMHRIPQDSLRRDHNSVAARRQFQDVAV</sequence>
<feature type="compositionally biased region" description="Polar residues" evidence="4">
    <location>
        <begin position="1314"/>
        <end position="1324"/>
    </location>
</feature>
<feature type="compositionally biased region" description="Polar residues" evidence="4">
    <location>
        <begin position="1271"/>
        <end position="1281"/>
    </location>
</feature>
<evidence type="ECO:0000256" key="5">
    <source>
        <dbReference type="SAM" id="Phobius"/>
    </source>
</evidence>
<dbReference type="PROSITE" id="PS50853">
    <property type="entry name" value="FN3"/>
    <property type="match status" value="5"/>
</dbReference>
<dbReference type="SUPFAM" id="SSF48726">
    <property type="entry name" value="Immunoglobulin"/>
    <property type="match status" value="4"/>
</dbReference>
<organism evidence="9 10">
    <name type="scientific">Mizuhopecten yessoensis</name>
    <name type="common">Japanese scallop</name>
    <name type="synonym">Patinopecten yessoensis</name>
    <dbReference type="NCBI Taxonomy" id="6573"/>
    <lineage>
        <taxon>Eukaryota</taxon>
        <taxon>Metazoa</taxon>
        <taxon>Spiralia</taxon>
        <taxon>Lophotrochozoa</taxon>
        <taxon>Mollusca</taxon>
        <taxon>Bivalvia</taxon>
        <taxon>Autobranchia</taxon>
        <taxon>Pteriomorphia</taxon>
        <taxon>Pectinida</taxon>
        <taxon>Pectinoidea</taxon>
        <taxon>Pectinidae</taxon>
        <taxon>Mizuhopecten</taxon>
    </lineage>
</organism>
<dbReference type="SMART" id="SM00408">
    <property type="entry name" value="IGc2"/>
    <property type="match status" value="4"/>
</dbReference>
<dbReference type="SUPFAM" id="SSF49265">
    <property type="entry name" value="Fibronectin type III"/>
    <property type="match status" value="3"/>
</dbReference>
<dbReference type="CDD" id="cd00063">
    <property type="entry name" value="FN3"/>
    <property type="match status" value="5"/>
</dbReference>
<dbReference type="InterPro" id="IPR003598">
    <property type="entry name" value="Ig_sub2"/>
</dbReference>
<dbReference type="Proteomes" id="UP000242188">
    <property type="component" value="Unassembled WGS sequence"/>
</dbReference>
<evidence type="ECO:0000256" key="4">
    <source>
        <dbReference type="SAM" id="MobiDB-lite"/>
    </source>
</evidence>
<accession>A0A210PQC4</accession>
<dbReference type="InterPro" id="IPR003599">
    <property type="entry name" value="Ig_sub"/>
</dbReference>
<dbReference type="InterPro" id="IPR036116">
    <property type="entry name" value="FN3_sf"/>
</dbReference>
<dbReference type="SMART" id="SM00409">
    <property type="entry name" value="IG"/>
    <property type="match status" value="4"/>
</dbReference>
<feature type="domain" description="Fibronectin type-III" evidence="8">
    <location>
        <begin position="425"/>
        <end position="515"/>
    </location>
</feature>
<evidence type="ECO:0000256" key="2">
    <source>
        <dbReference type="ARBA" id="ARBA00023157"/>
    </source>
</evidence>
<dbReference type="InterPro" id="IPR013098">
    <property type="entry name" value="Ig_I-set"/>
</dbReference>
<feature type="compositionally biased region" description="Polar residues" evidence="4">
    <location>
        <begin position="1101"/>
        <end position="1114"/>
    </location>
</feature>
<keyword evidence="5" id="KW-1133">Transmembrane helix</keyword>
<feature type="chain" id="PRO_5012826509" evidence="6">
    <location>
        <begin position="24"/>
        <end position="1382"/>
    </location>
</feature>
<feature type="domain" description="Ig-like" evidence="7">
    <location>
        <begin position="241"/>
        <end position="326"/>
    </location>
</feature>